<feature type="active site" evidence="15">
    <location>
        <position position="287"/>
    </location>
</feature>
<accession>A0A1F7SIJ4</accession>
<keyword evidence="13 14" id="KW-0961">Cell wall biogenesis/degradation</keyword>
<dbReference type="Pfam" id="PF07478">
    <property type="entry name" value="Dala_Dala_lig_C"/>
    <property type="match status" value="1"/>
</dbReference>
<dbReference type="GO" id="GO:0005737">
    <property type="term" value="C:cytoplasm"/>
    <property type="evidence" value="ECO:0007669"/>
    <property type="project" value="UniProtKB-SubCell"/>
</dbReference>
<dbReference type="GO" id="GO:0009252">
    <property type="term" value="P:peptidoglycan biosynthetic process"/>
    <property type="evidence" value="ECO:0007669"/>
    <property type="project" value="UniProtKB-UniRule"/>
</dbReference>
<comment type="subcellular location">
    <subcellularLocation>
        <location evidence="2 14">Cytoplasm</location>
    </subcellularLocation>
</comment>
<dbReference type="PANTHER" id="PTHR23132">
    <property type="entry name" value="D-ALANINE--D-ALANINE LIGASE"/>
    <property type="match status" value="1"/>
</dbReference>
<dbReference type="GO" id="GO:0046872">
    <property type="term" value="F:metal ion binding"/>
    <property type="evidence" value="ECO:0007669"/>
    <property type="project" value="UniProtKB-KW"/>
</dbReference>
<dbReference type="UniPathway" id="UPA00219"/>
<feature type="binding site" evidence="16">
    <location>
        <position position="278"/>
    </location>
    <ligand>
        <name>Mg(2+)</name>
        <dbReference type="ChEBI" id="CHEBI:18420"/>
        <label>2</label>
    </ligand>
</feature>
<dbReference type="Gene3D" id="3.30.470.20">
    <property type="entry name" value="ATP-grasp fold, B domain"/>
    <property type="match status" value="1"/>
</dbReference>
<evidence type="ECO:0000256" key="13">
    <source>
        <dbReference type="ARBA" id="ARBA00023316"/>
    </source>
</evidence>
<feature type="active site" evidence="15">
    <location>
        <position position="25"/>
    </location>
</feature>
<keyword evidence="5 14" id="KW-0436">Ligase</keyword>
<keyword evidence="11 14" id="KW-0573">Peptidoglycan synthesis</keyword>
<keyword evidence="4 14" id="KW-0963">Cytoplasm</keyword>
<keyword evidence="7 17" id="KW-0547">Nucleotide-binding</keyword>
<dbReference type="FunFam" id="3.30.470.20:FF:000008">
    <property type="entry name" value="D-alanine--D-alanine ligase"/>
    <property type="match status" value="1"/>
</dbReference>
<evidence type="ECO:0000256" key="2">
    <source>
        <dbReference type="ARBA" id="ARBA00004496"/>
    </source>
</evidence>
<gene>
    <name evidence="14" type="primary">ddl</name>
    <name evidence="19" type="ORF">A3G31_09090</name>
</gene>
<dbReference type="InterPro" id="IPR016185">
    <property type="entry name" value="PreATP-grasp_dom_sf"/>
</dbReference>
<dbReference type="PROSITE" id="PS00843">
    <property type="entry name" value="DALA_DALA_LIGASE_1"/>
    <property type="match status" value="1"/>
</dbReference>
<comment type="similarity">
    <text evidence="3 14">Belongs to the D-alanine--D-alanine ligase family.</text>
</comment>
<feature type="binding site" evidence="16">
    <location>
        <position position="276"/>
    </location>
    <ligand>
        <name>Mg(2+)</name>
        <dbReference type="ChEBI" id="CHEBI:18420"/>
        <label>1</label>
    </ligand>
</feature>
<evidence type="ECO:0000256" key="8">
    <source>
        <dbReference type="ARBA" id="ARBA00022840"/>
    </source>
</evidence>
<dbReference type="GO" id="GO:0008360">
    <property type="term" value="P:regulation of cell shape"/>
    <property type="evidence" value="ECO:0007669"/>
    <property type="project" value="UniProtKB-KW"/>
</dbReference>
<evidence type="ECO:0000256" key="17">
    <source>
        <dbReference type="PROSITE-ProRule" id="PRU00409"/>
    </source>
</evidence>
<keyword evidence="8 17" id="KW-0067">ATP-binding</keyword>
<dbReference type="Pfam" id="PF01820">
    <property type="entry name" value="Dala_Dala_lig_N"/>
    <property type="match status" value="1"/>
</dbReference>
<dbReference type="GO" id="GO:0071555">
    <property type="term" value="P:cell wall organization"/>
    <property type="evidence" value="ECO:0007669"/>
    <property type="project" value="UniProtKB-KW"/>
</dbReference>
<comment type="function">
    <text evidence="14">Cell wall formation.</text>
</comment>
<evidence type="ECO:0000256" key="6">
    <source>
        <dbReference type="ARBA" id="ARBA00022723"/>
    </source>
</evidence>
<evidence type="ECO:0000256" key="5">
    <source>
        <dbReference type="ARBA" id="ARBA00022598"/>
    </source>
</evidence>
<organism evidence="19 20">
    <name type="scientific">Candidatus Schekmanbacteria bacterium RIFCSPLOWO2_12_FULL_38_15</name>
    <dbReference type="NCBI Taxonomy" id="1817883"/>
    <lineage>
        <taxon>Bacteria</taxon>
        <taxon>Candidatus Schekmaniibacteriota</taxon>
    </lineage>
</organism>
<sequence>MGAKKKTVSLKERRIGVIMGGTSPEREISLKTGTAVFRALKASGYKASRIDADKDIIEKLLKTKIDVAFIALHGGWGENGGIQGVLEIMGILYTGSGVCASAVAMDKILSKEIFFYHGLPTPEFWIYSGKRSGIEKFIKTQSVKLPVVVKPATGGSTIGISIVSSKKDLKKAVSRALSFDSTILIEKYIEGRDLTVGILKNRPLPIVEMVPKSGFYDYRSKYKMGKTKYICPAEIPSRAAEKVQDIAMKAYLALGCKGAPRIDFRLTPDNRPFILEANTIPGMTETSLLPMAASKAGIGFNRLVEIMLEESVS</sequence>
<dbReference type="InterPro" id="IPR011095">
    <property type="entry name" value="Dala_Dala_lig_C"/>
</dbReference>
<evidence type="ECO:0000256" key="15">
    <source>
        <dbReference type="PIRSR" id="PIRSR039102-1"/>
    </source>
</evidence>
<keyword evidence="6 16" id="KW-0479">Metal-binding</keyword>
<dbReference type="NCBIfam" id="NF002378">
    <property type="entry name" value="PRK01372.1"/>
    <property type="match status" value="1"/>
</dbReference>
<name>A0A1F7SIJ4_9BACT</name>
<evidence type="ECO:0000256" key="12">
    <source>
        <dbReference type="ARBA" id="ARBA00023211"/>
    </source>
</evidence>
<dbReference type="EC" id="6.3.2.4" evidence="14"/>
<dbReference type="Gene3D" id="3.30.1490.20">
    <property type="entry name" value="ATP-grasp fold, A domain"/>
    <property type="match status" value="1"/>
</dbReference>
<evidence type="ECO:0000256" key="7">
    <source>
        <dbReference type="ARBA" id="ARBA00022741"/>
    </source>
</evidence>
<keyword evidence="9 16" id="KW-0460">Magnesium</keyword>
<dbReference type="GO" id="GO:0005524">
    <property type="term" value="F:ATP binding"/>
    <property type="evidence" value="ECO:0007669"/>
    <property type="project" value="UniProtKB-UniRule"/>
</dbReference>
<evidence type="ECO:0000259" key="18">
    <source>
        <dbReference type="PROSITE" id="PS50975"/>
    </source>
</evidence>
<dbReference type="Gene3D" id="3.40.50.20">
    <property type="match status" value="1"/>
</dbReference>
<keyword evidence="10 14" id="KW-0133">Cell shape</keyword>
<dbReference type="PIRSF" id="PIRSF039102">
    <property type="entry name" value="Ddl/VanB"/>
    <property type="match status" value="1"/>
</dbReference>
<protein>
    <recommendedName>
        <fullName evidence="14">D-alanine--D-alanine ligase</fullName>
        <ecNumber evidence="14">6.3.2.4</ecNumber>
    </recommendedName>
    <alternativeName>
        <fullName evidence="14">D-Ala-D-Ala ligase</fullName>
    </alternativeName>
    <alternativeName>
        <fullName evidence="14">D-alanylalanine synthetase</fullName>
    </alternativeName>
</protein>
<dbReference type="NCBIfam" id="TIGR01205">
    <property type="entry name" value="D_ala_D_alaTIGR"/>
    <property type="match status" value="1"/>
</dbReference>
<dbReference type="InterPro" id="IPR000291">
    <property type="entry name" value="D-Ala_lig_Van_CS"/>
</dbReference>
<evidence type="ECO:0000256" key="16">
    <source>
        <dbReference type="PIRSR" id="PIRSR039102-3"/>
    </source>
</evidence>
<dbReference type="AlphaFoldDB" id="A0A1F7SIJ4"/>
<dbReference type="InterPro" id="IPR005905">
    <property type="entry name" value="D_ala_D_ala"/>
</dbReference>
<dbReference type="InterPro" id="IPR011127">
    <property type="entry name" value="Dala_Dala_lig_N"/>
</dbReference>
<dbReference type="InterPro" id="IPR013815">
    <property type="entry name" value="ATP_grasp_subdomain_1"/>
</dbReference>
<comment type="pathway">
    <text evidence="14">Cell wall biogenesis; peptidoglycan biosynthesis.</text>
</comment>
<feature type="binding site" evidence="16">
    <location>
        <position position="276"/>
    </location>
    <ligand>
        <name>Mg(2+)</name>
        <dbReference type="ChEBI" id="CHEBI:18420"/>
        <label>2</label>
    </ligand>
</feature>
<evidence type="ECO:0000256" key="3">
    <source>
        <dbReference type="ARBA" id="ARBA00010871"/>
    </source>
</evidence>
<comment type="catalytic activity">
    <reaction evidence="14">
        <text>2 D-alanine + ATP = D-alanyl-D-alanine + ADP + phosphate + H(+)</text>
        <dbReference type="Rhea" id="RHEA:11224"/>
        <dbReference type="ChEBI" id="CHEBI:15378"/>
        <dbReference type="ChEBI" id="CHEBI:30616"/>
        <dbReference type="ChEBI" id="CHEBI:43474"/>
        <dbReference type="ChEBI" id="CHEBI:57416"/>
        <dbReference type="ChEBI" id="CHEBI:57822"/>
        <dbReference type="ChEBI" id="CHEBI:456216"/>
        <dbReference type="EC" id="6.3.2.4"/>
    </reaction>
</comment>
<evidence type="ECO:0000256" key="1">
    <source>
        <dbReference type="ARBA" id="ARBA00001936"/>
    </source>
</evidence>
<comment type="cofactor">
    <cofactor evidence="16">
        <name>Mg(2+)</name>
        <dbReference type="ChEBI" id="CHEBI:18420"/>
    </cofactor>
    <cofactor evidence="16">
        <name>Mn(2+)</name>
        <dbReference type="ChEBI" id="CHEBI:29035"/>
    </cofactor>
    <text evidence="16">Binds 2 magnesium or manganese ions per subunit.</text>
</comment>
<evidence type="ECO:0000256" key="11">
    <source>
        <dbReference type="ARBA" id="ARBA00022984"/>
    </source>
</evidence>
<comment type="cofactor">
    <cofactor evidence="1">
        <name>Mn(2+)</name>
        <dbReference type="ChEBI" id="CHEBI:29035"/>
    </cofactor>
</comment>
<reference evidence="19 20" key="1">
    <citation type="journal article" date="2016" name="Nat. Commun.">
        <title>Thousands of microbial genomes shed light on interconnected biogeochemical processes in an aquifer system.</title>
        <authorList>
            <person name="Anantharaman K."/>
            <person name="Brown C.T."/>
            <person name="Hug L.A."/>
            <person name="Sharon I."/>
            <person name="Castelle C.J."/>
            <person name="Probst A.J."/>
            <person name="Thomas B.C."/>
            <person name="Singh A."/>
            <person name="Wilkins M.J."/>
            <person name="Karaoz U."/>
            <person name="Brodie E.L."/>
            <person name="Williams K.H."/>
            <person name="Hubbard S.S."/>
            <person name="Banfield J.F."/>
        </authorList>
    </citation>
    <scope>NUCLEOTIDE SEQUENCE [LARGE SCALE GENOMIC DNA]</scope>
</reference>
<dbReference type="PROSITE" id="PS50975">
    <property type="entry name" value="ATP_GRASP"/>
    <property type="match status" value="1"/>
</dbReference>
<dbReference type="PANTHER" id="PTHR23132:SF23">
    <property type="entry name" value="D-ALANINE--D-ALANINE LIGASE B"/>
    <property type="match status" value="1"/>
</dbReference>
<dbReference type="SUPFAM" id="SSF52440">
    <property type="entry name" value="PreATP-grasp domain"/>
    <property type="match status" value="1"/>
</dbReference>
<dbReference type="EMBL" id="MGDI01000028">
    <property type="protein sequence ID" value="OGL53048.1"/>
    <property type="molecule type" value="Genomic_DNA"/>
</dbReference>
<dbReference type="STRING" id="1817883.A3G31_09090"/>
<feature type="binding site" evidence="16">
    <location>
        <position position="263"/>
    </location>
    <ligand>
        <name>Mg(2+)</name>
        <dbReference type="ChEBI" id="CHEBI:18420"/>
        <label>1</label>
    </ligand>
</feature>
<dbReference type="Proteomes" id="UP000178082">
    <property type="component" value="Unassembled WGS sequence"/>
</dbReference>
<evidence type="ECO:0000256" key="9">
    <source>
        <dbReference type="ARBA" id="ARBA00022842"/>
    </source>
</evidence>
<evidence type="ECO:0000256" key="14">
    <source>
        <dbReference type="HAMAP-Rule" id="MF_00047"/>
    </source>
</evidence>
<evidence type="ECO:0000313" key="19">
    <source>
        <dbReference type="EMBL" id="OGL53048.1"/>
    </source>
</evidence>
<dbReference type="InterPro" id="IPR011761">
    <property type="entry name" value="ATP-grasp"/>
</dbReference>
<dbReference type="HAMAP" id="MF_00047">
    <property type="entry name" value="Dala_Dala_lig"/>
    <property type="match status" value="1"/>
</dbReference>
<keyword evidence="12 16" id="KW-0464">Manganese</keyword>
<comment type="caution">
    <text evidence="19">The sequence shown here is derived from an EMBL/GenBank/DDBJ whole genome shotgun (WGS) entry which is preliminary data.</text>
</comment>
<evidence type="ECO:0000256" key="4">
    <source>
        <dbReference type="ARBA" id="ARBA00022490"/>
    </source>
</evidence>
<evidence type="ECO:0000313" key="20">
    <source>
        <dbReference type="Proteomes" id="UP000178082"/>
    </source>
</evidence>
<dbReference type="GO" id="GO:0008716">
    <property type="term" value="F:D-alanine-D-alanine ligase activity"/>
    <property type="evidence" value="ECO:0007669"/>
    <property type="project" value="UniProtKB-UniRule"/>
</dbReference>
<dbReference type="SUPFAM" id="SSF56059">
    <property type="entry name" value="Glutathione synthetase ATP-binding domain-like"/>
    <property type="match status" value="1"/>
</dbReference>
<feature type="active site" evidence="15">
    <location>
        <position position="156"/>
    </location>
</feature>
<feature type="domain" description="ATP-grasp" evidence="18">
    <location>
        <begin position="111"/>
        <end position="309"/>
    </location>
</feature>
<proteinExistence type="inferred from homology"/>
<evidence type="ECO:0000256" key="10">
    <source>
        <dbReference type="ARBA" id="ARBA00022960"/>
    </source>
</evidence>